<evidence type="ECO:0000313" key="1">
    <source>
        <dbReference type="EMBL" id="SHF24525.1"/>
    </source>
</evidence>
<dbReference type="OrthoDB" id="7863719at2"/>
<dbReference type="EMBL" id="FQVK01000023">
    <property type="protein sequence ID" value="SHF24525.1"/>
    <property type="molecule type" value="Genomic_DNA"/>
</dbReference>
<proteinExistence type="predicted"/>
<evidence type="ECO:0008006" key="3">
    <source>
        <dbReference type="Google" id="ProtNLM"/>
    </source>
</evidence>
<organism evidence="1 2">
    <name type="scientific">Ruegeria intermedia</name>
    <dbReference type="NCBI Taxonomy" id="996115"/>
    <lineage>
        <taxon>Bacteria</taxon>
        <taxon>Pseudomonadati</taxon>
        <taxon>Pseudomonadota</taxon>
        <taxon>Alphaproteobacteria</taxon>
        <taxon>Rhodobacterales</taxon>
        <taxon>Roseobacteraceae</taxon>
        <taxon>Ruegeria</taxon>
    </lineage>
</organism>
<evidence type="ECO:0000313" key="2">
    <source>
        <dbReference type="Proteomes" id="UP000325134"/>
    </source>
</evidence>
<sequence>MTISDDARDLDLLFAEARRSSPELPDDLAVRILTDAEAVRLERARPAVPANRGLFHGLYGALGGWQGLGGLVAASVAGVWVGFSAPSFLPDPASYFVSQDASYMVADLGLEPTFLEELE</sequence>
<reference evidence="1 2" key="1">
    <citation type="submission" date="2016-11" db="EMBL/GenBank/DDBJ databases">
        <authorList>
            <person name="Varghese N."/>
            <person name="Submissions S."/>
        </authorList>
    </citation>
    <scope>NUCLEOTIDE SEQUENCE [LARGE SCALE GENOMIC DNA]</scope>
    <source>
        <strain evidence="1 2">DSM 29341</strain>
    </source>
</reference>
<gene>
    <name evidence="1" type="ORF">SAMN05444279_12317</name>
</gene>
<dbReference type="RefSeq" id="WP_149776830.1">
    <property type="nucleotide sequence ID" value="NZ_FQVK01000023.1"/>
</dbReference>
<accession>A0A1M5A2Q6</accession>
<keyword evidence="2" id="KW-1185">Reference proteome</keyword>
<dbReference type="AlphaFoldDB" id="A0A1M5A2Q6"/>
<dbReference type="Proteomes" id="UP000325134">
    <property type="component" value="Unassembled WGS sequence"/>
</dbReference>
<name>A0A1M5A2Q6_9RHOB</name>
<protein>
    <recommendedName>
        <fullName evidence="3">Dihydroorotate dehydrogenase</fullName>
    </recommendedName>
</protein>